<feature type="domain" description="Tox-PL" evidence="2">
    <location>
        <begin position="97"/>
        <end position="200"/>
    </location>
</feature>
<name>A0A561U2K9_9PSEU</name>
<dbReference type="OrthoDB" id="3681146at2"/>
<evidence type="ECO:0000313" key="4">
    <source>
        <dbReference type="Proteomes" id="UP000316184"/>
    </source>
</evidence>
<evidence type="ECO:0000259" key="1">
    <source>
        <dbReference type="Pfam" id="PF15567"/>
    </source>
</evidence>
<keyword evidence="4" id="KW-1185">Reference proteome</keyword>
<dbReference type="Proteomes" id="UP000316184">
    <property type="component" value="Unassembled WGS sequence"/>
</dbReference>
<comment type="caution">
    <text evidence="3">The sequence shown here is derived from an EMBL/GenBank/DDBJ whole genome shotgun (WGS) entry which is preliminary data.</text>
</comment>
<proteinExistence type="predicted"/>
<dbReference type="Pfam" id="PF15644">
    <property type="entry name" value="Gln_amidase"/>
    <property type="match status" value="2"/>
</dbReference>
<reference evidence="3 4" key="1">
    <citation type="submission" date="2019-06" db="EMBL/GenBank/DDBJ databases">
        <title>Sequencing the genomes of 1000 actinobacteria strains.</title>
        <authorList>
            <person name="Klenk H.-P."/>
        </authorList>
    </citation>
    <scope>NUCLEOTIDE SEQUENCE [LARGE SCALE GENOMIC DNA]</scope>
    <source>
        <strain evidence="3 4">DSM 46699</strain>
    </source>
</reference>
<dbReference type="InterPro" id="IPR028908">
    <property type="entry name" value="Tox-PL_dom"/>
</dbReference>
<evidence type="ECO:0000313" key="3">
    <source>
        <dbReference type="EMBL" id="TWF93588.1"/>
    </source>
</evidence>
<organism evidence="3 4">
    <name type="scientific">Saccharopolyspora dendranthemae</name>
    <dbReference type="NCBI Taxonomy" id="1181886"/>
    <lineage>
        <taxon>Bacteria</taxon>
        <taxon>Bacillati</taxon>
        <taxon>Actinomycetota</taxon>
        <taxon>Actinomycetes</taxon>
        <taxon>Pseudonocardiales</taxon>
        <taxon>Pseudonocardiaceae</taxon>
        <taxon>Saccharopolyspora</taxon>
    </lineage>
</organism>
<feature type="domain" description="Immunity protein 35" evidence="1">
    <location>
        <begin position="240"/>
        <end position="324"/>
    </location>
</feature>
<dbReference type="RefSeq" id="WP_145743475.1">
    <property type="nucleotide sequence ID" value="NZ_VIWX01000005.1"/>
</dbReference>
<gene>
    <name evidence="3" type="ORF">FHU35_15441</name>
</gene>
<feature type="domain" description="Tox-PL" evidence="2">
    <location>
        <begin position="334"/>
        <end position="410"/>
    </location>
</feature>
<dbReference type="InterPro" id="IPR029082">
    <property type="entry name" value="Imm35"/>
</dbReference>
<dbReference type="AlphaFoldDB" id="A0A561U2K9"/>
<evidence type="ECO:0000259" key="2">
    <source>
        <dbReference type="Pfam" id="PF15644"/>
    </source>
</evidence>
<sequence length="436" mass="47869">MIDPIHSAAAWLDQAYGGHIGVIDPAPIVEGRHSWLVRCGHRDDAAQPMLAGTIAVPKNGRTPFPVANAAPIDEALNLAPPPQPVFPGQEPWRWRVNARNCVVAIDAVLRRARASALPWNPDDERPDWWTRLLDGHFPDATTTTHGTWASALDVVAAAGPGTCAVIWLRRQYRGVEVTGHLLYATYFNDAVMVLDPQRGMPAEIKEQEVLELAVAAFRREPVTSDPIAVPWQFPAIDLDSAVAKAAAWLDATYGGEVTLVAPAAEDELRRGWLFACTTETFKNTGDWRDQLLDSALVVPKEADEDPFGLPNADPWQFLQRWDQHAQDLPTPPDSGPAAWFKPTMRELGPVLGTSNHADWAEVINEISALPEDAAAVVWLRRRDWRGRETVGQLLAAANEGGRVRIADPQNPTAQPQLESSPFGLLVVSYRAMPARL</sequence>
<protein>
    <submittedName>
        <fullName evidence="3">Papain fold toxin 1 (Glutamine deamidase) of polymorphic toxin system</fullName>
    </submittedName>
</protein>
<dbReference type="EMBL" id="VIWX01000005">
    <property type="protein sequence ID" value="TWF93588.1"/>
    <property type="molecule type" value="Genomic_DNA"/>
</dbReference>
<accession>A0A561U2K9</accession>
<dbReference type="Pfam" id="PF15567">
    <property type="entry name" value="Imm35"/>
    <property type="match status" value="1"/>
</dbReference>